<feature type="domain" description="Brf1 TBP-binding" evidence="3">
    <location>
        <begin position="154"/>
        <end position="249"/>
    </location>
</feature>
<feature type="compositionally biased region" description="Low complexity" evidence="2">
    <location>
        <begin position="627"/>
        <end position="640"/>
    </location>
</feature>
<feature type="compositionally biased region" description="Polar residues" evidence="2">
    <location>
        <begin position="288"/>
        <end position="297"/>
    </location>
</feature>
<proteinExistence type="predicted"/>
<comment type="caution">
    <text evidence="4">The sequence shown here is derived from an EMBL/GenBank/DDBJ whole genome shotgun (WGS) entry which is preliminary data.</text>
</comment>
<feature type="region of interest" description="Disordered" evidence="2">
    <location>
        <begin position="101"/>
        <end position="151"/>
    </location>
</feature>
<sequence>MSSLRSTLNIVKIHQHFEKVAEKAREEQLAKEAEAAARMEKDVIEIEEELERALEKKRREKFKHTCYAKMVAGEIDDPEVGVAEEALVRNDIMDSVYRAADSDEERTEAPDYRQYGPSLHSLGIAQQPTSNATSSPAAPLPSQDLPDGSLDLTGIDEEEIDTYILTESESAMKERFWMKLNGEFVKEMEQRRKEREEEKEKEGPAKKKRKRAAPLTQTVASASAVEAMEKIIHEKRLSNKVNYDILKEITHTASGLEPLKQGGNNSQVIANVNELVATLALDNITMPDESNTSPSTHFTHENMSKQERDIIRRNKPLKDPSALRVALKIEPTNESSDSPPPEMKPIPLSRSTRRIRVGKIKPNIRHTAMLRLNASHSSATHCDPSSTTSNGLHEHSTNSSSDKISEVEQHITEVKVFSVQAHKDGESMLEELQRRSRWIFSVRSSVNPVESSGNLLRRRRILAKPLLRMNNHKVSNGKEEVVSDQPIDKAAGTEQVMTLQAPEVSEITDSNSQSHGTMLRRGRRSLIKPCLPSSSASRLDSASVQNDDTVKASTDEAQKVNECGSTSQTDLVRLKRGRRSLIKPCLPPSSSSTSISRNASAETSIDEKACPPSTQRDEHLISDTHESNSSPQLLRRSSRR</sequence>
<name>A0AAD5QJY6_PARTN</name>
<gene>
    <name evidence="4" type="ORF">KIN20_009857</name>
</gene>
<evidence type="ECO:0000256" key="2">
    <source>
        <dbReference type="SAM" id="MobiDB-lite"/>
    </source>
</evidence>
<evidence type="ECO:0000256" key="1">
    <source>
        <dbReference type="SAM" id="Coils"/>
    </source>
</evidence>
<evidence type="ECO:0000259" key="3">
    <source>
        <dbReference type="Pfam" id="PF07741"/>
    </source>
</evidence>
<feature type="region of interest" description="Disordered" evidence="2">
    <location>
        <begin position="286"/>
        <end position="315"/>
    </location>
</feature>
<feature type="compositionally biased region" description="Polar residues" evidence="2">
    <location>
        <begin position="375"/>
        <end position="402"/>
    </location>
</feature>
<dbReference type="EMBL" id="JAHQIW010001651">
    <property type="protein sequence ID" value="KAJ1353262.1"/>
    <property type="molecule type" value="Genomic_DNA"/>
</dbReference>
<feature type="compositionally biased region" description="Basic and acidic residues" evidence="2">
    <location>
        <begin position="298"/>
        <end position="315"/>
    </location>
</feature>
<feature type="region of interest" description="Disordered" evidence="2">
    <location>
        <begin position="582"/>
        <end position="640"/>
    </location>
</feature>
<dbReference type="InterPro" id="IPR011665">
    <property type="entry name" value="BRF1_TBP-bd_dom"/>
</dbReference>
<feature type="coiled-coil region" evidence="1">
    <location>
        <begin position="29"/>
        <end position="63"/>
    </location>
</feature>
<protein>
    <recommendedName>
        <fullName evidence="3">Brf1 TBP-binding domain-containing protein</fullName>
    </recommendedName>
</protein>
<evidence type="ECO:0000313" key="4">
    <source>
        <dbReference type="EMBL" id="KAJ1353262.1"/>
    </source>
</evidence>
<feature type="region of interest" description="Disordered" evidence="2">
    <location>
        <begin position="329"/>
        <end position="354"/>
    </location>
</feature>
<organism evidence="4 5">
    <name type="scientific">Parelaphostrongylus tenuis</name>
    <name type="common">Meningeal worm</name>
    <dbReference type="NCBI Taxonomy" id="148309"/>
    <lineage>
        <taxon>Eukaryota</taxon>
        <taxon>Metazoa</taxon>
        <taxon>Ecdysozoa</taxon>
        <taxon>Nematoda</taxon>
        <taxon>Chromadorea</taxon>
        <taxon>Rhabditida</taxon>
        <taxon>Rhabditina</taxon>
        <taxon>Rhabditomorpha</taxon>
        <taxon>Strongyloidea</taxon>
        <taxon>Metastrongylidae</taxon>
        <taxon>Parelaphostrongylus</taxon>
    </lineage>
</organism>
<dbReference type="AlphaFoldDB" id="A0AAD5QJY6"/>
<feature type="compositionally biased region" description="Low complexity" evidence="2">
    <location>
        <begin position="533"/>
        <end position="543"/>
    </location>
</feature>
<keyword evidence="5" id="KW-1185">Reference proteome</keyword>
<feature type="compositionally biased region" description="Low complexity" evidence="2">
    <location>
        <begin position="589"/>
        <end position="600"/>
    </location>
</feature>
<feature type="compositionally biased region" description="Basic and acidic residues" evidence="2">
    <location>
        <begin position="190"/>
        <end position="205"/>
    </location>
</feature>
<feature type="compositionally biased region" description="Polar residues" evidence="2">
    <location>
        <begin position="124"/>
        <end position="136"/>
    </location>
</feature>
<reference evidence="4" key="1">
    <citation type="submission" date="2021-06" db="EMBL/GenBank/DDBJ databases">
        <title>Parelaphostrongylus tenuis whole genome reference sequence.</title>
        <authorList>
            <person name="Garwood T.J."/>
            <person name="Larsen P.A."/>
            <person name="Fountain-Jones N.M."/>
            <person name="Garbe J.R."/>
            <person name="Macchietto M.G."/>
            <person name="Kania S.A."/>
            <person name="Gerhold R.W."/>
            <person name="Richards J.E."/>
            <person name="Wolf T.M."/>
        </authorList>
    </citation>
    <scope>NUCLEOTIDE SEQUENCE</scope>
    <source>
        <strain evidence="4">MNPRO001-30</strain>
        <tissue evidence="4">Meninges</tissue>
    </source>
</reference>
<dbReference type="Pfam" id="PF07741">
    <property type="entry name" value="BRF1"/>
    <property type="match status" value="1"/>
</dbReference>
<dbReference type="Proteomes" id="UP001196413">
    <property type="component" value="Unassembled WGS sequence"/>
</dbReference>
<feature type="compositionally biased region" description="Polar residues" evidence="2">
    <location>
        <begin position="507"/>
        <end position="516"/>
    </location>
</feature>
<keyword evidence="1" id="KW-0175">Coiled coil</keyword>
<dbReference type="Gene3D" id="1.20.5.650">
    <property type="entry name" value="Single helix bin"/>
    <property type="match status" value="1"/>
</dbReference>
<feature type="region of interest" description="Disordered" evidence="2">
    <location>
        <begin position="375"/>
        <end position="403"/>
    </location>
</feature>
<feature type="region of interest" description="Disordered" evidence="2">
    <location>
        <begin position="505"/>
        <end position="556"/>
    </location>
</feature>
<feature type="region of interest" description="Disordered" evidence="2">
    <location>
        <begin position="190"/>
        <end position="217"/>
    </location>
</feature>
<feature type="compositionally biased region" description="Basic and acidic residues" evidence="2">
    <location>
        <begin position="605"/>
        <end position="626"/>
    </location>
</feature>
<accession>A0AAD5QJY6</accession>
<evidence type="ECO:0000313" key="5">
    <source>
        <dbReference type="Proteomes" id="UP001196413"/>
    </source>
</evidence>